<dbReference type="Proteomes" id="UP000499080">
    <property type="component" value="Unassembled WGS sequence"/>
</dbReference>
<evidence type="ECO:0000313" key="4">
    <source>
        <dbReference type="EMBL" id="GBN70557.1"/>
    </source>
</evidence>
<evidence type="ECO:0000256" key="1">
    <source>
        <dbReference type="SAM" id="MobiDB-lite"/>
    </source>
</evidence>
<feature type="region of interest" description="Disordered" evidence="1">
    <location>
        <begin position="75"/>
        <end position="122"/>
    </location>
</feature>
<protein>
    <submittedName>
        <fullName evidence="4">Uncharacterized protein</fullName>
    </submittedName>
</protein>
<proteinExistence type="predicted"/>
<dbReference type="AlphaFoldDB" id="A0A4Y2R4E6"/>
<evidence type="ECO:0000313" key="2">
    <source>
        <dbReference type="EMBL" id="GBN53955.1"/>
    </source>
</evidence>
<accession>A0A4Y2R4E6</accession>
<dbReference type="EMBL" id="BGPR01016198">
    <property type="protein sequence ID" value="GBN72176.1"/>
    <property type="molecule type" value="Genomic_DNA"/>
</dbReference>
<keyword evidence="6" id="KW-1185">Reference proteome</keyword>
<organism evidence="4 6">
    <name type="scientific">Araneus ventricosus</name>
    <name type="common">Orbweaver spider</name>
    <name type="synonym">Epeira ventricosa</name>
    <dbReference type="NCBI Taxonomy" id="182803"/>
    <lineage>
        <taxon>Eukaryota</taxon>
        <taxon>Metazoa</taxon>
        <taxon>Ecdysozoa</taxon>
        <taxon>Arthropoda</taxon>
        <taxon>Chelicerata</taxon>
        <taxon>Arachnida</taxon>
        <taxon>Araneae</taxon>
        <taxon>Araneomorphae</taxon>
        <taxon>Entelegynae</taxon>
        <taxon>Araneoidea</taxon>
        <taxon>Araneidae</taxon>
        <taxon>Araneus</taxon>
    </lineage>
</organism>
<comment type="caution">
    <text evidence="4">The sequence shown here is derived from an EMBL/GenBank/DDBJ whole genome shotgun (WGS) entry which is preliminary data.</text>
</comment>
<dbReference type="EMBL" id="BGPR01015775">
    <property type="protein sequence ID" value="GBN70557.1"/>
    <property type="molecule type" value="Genomic_DNA"/>
</dbReference>
<dbReference type="EMBL" id="BGPR01011985">
    <property type="protein sequence ID" value="GBN53955.1"/>
    <property type="molecule type" value="Genomic_DNA"/>
</dbReference>
<evidence type="ECO:0000313" key="6">
    <source>
        <dbReference type="Proteomes" id="UP000499080"/>
    </source>
</evidence>
<evidence type="ECO:0000313" key="3">
    <source>
        <dbReference type="EMBL" id="GBN70551.1"/>
    </source>
</evidence>
<reference evidence="4 6" key="1">
    <citation type="journal article" date="2019" name="Sci. Rep.">
        <title>Orb-weaving spider Araneus ventricosus genome elucidates the spidroin gene catalogue.</title>
        <authorList>
            <person name="Kono N."/>
            <person name="Nakamura H."/>
            <person name="Ohtoshi R."/>
            <person name="Moran D.A.P."/>
            <person name="Shinohara A."/>
            <person name="Yoshida Y."/>
            <person name="Fujiwara M."/>
            <person name="Mori M."/>
            <person name="Tomita M."/>
            <person name="Arakawa K."/>
        </authorList>
    </citation>
    <scope>NUCLEOTIDE SEQUENCE [LARGE SCALE GENOMIC DNA]</scope>
</reference>
<gene>
    <name evidence="2" type="ORF">AVEN_15118_1</name>
    <name evidence="4" type="ORF">AVEN_187653_1</name>
    <name evidence="3" type="ORF">AVEN_44690_1</name>
    <name evidence="5" type="ORF">AVEN_69157_1</name>
</gene>
<evidence type="ECO:0000313" key="5">
    <source>
        <dbReference type="EMBL" id="GBN72176.1"/>
    </source>
</evidence>
<sequence length="122" mass="13508">MDVRILCSIASRSQRTVRALCYAPVQSNLSLAGLQMILRLSRHTLLDDILVAPKADNSAVPHSIYMSHHCIFPTHSSRKSQARHSSEASKWAGSRGERLLSPSTSALRFPPISPTQRIFDKA</sequence>
<name>A0A4Y2R4E6_ARAVE</name>
<dbReference type="EMBL" id="BGPR01015774">
    <property type="protein sequence ID" value="GBN70551.1"/>
    <property type="molecule type" value="Genomic_DNA"/>
</dbReference>